<accession>A0AAR5NZI9</accession>
<dbReference type="GO" id="GO:0005506">
    <property type="term" value="F:iron ion binding"/>
    <property type="evidence" value="ECO:0007669"/>
    <property type="project" value="InterPro"/>
</dbReference>
<dbReference type="GeneID" id="109533463"/>
<comment type="cofactor">
    <cofactor evidence="1 8">
        <name>heme</name>
        <dbReference type="ChEBI" id="CHEBI:30413"/>
    </cofactor>
</comment>
<sequence length="546" mass="62677">MAILKSFLELNRPFKVICKRCLNSSAQFTDVLTSETCEVGESAQIKKIKPYEDIPGPKPLPLLGNNWRFIPYIGDFQIEHIDKVSKKLYTKYGKLVKVGGLFGRPDMLFLFDPDEIEKVFRKEDALPLRPSMPSLNYYKHNLRKEFFGDLGGVISVHGQNWQKFRSKVNQIMLQPRSAKMYAQVILETAEKFVERIGGLRNDASEMPDNFLNEIHRWSLESLARIALDIKMGCLEEHPPADTQRLIDAINTFFINVPILELKIPFWRVFPTSTFNRYIEALDSIREICLKYINKSMDNLNLEANDDQLSVMQKVLKRENNVKLASILALDLFLVGVDTTSNAVASILYQLSINPKKQQLLHEELDRILPNADSKLTIDKLDEMSYLKACIKETMRMFPVVIGNGRQTSSDCVIGGYNVPKGVQIVFQHFVISNQEEFFSESDKFLPERWLKECQMTKTHHPFACLPFGFGKRMCLGKRFAELEIQTLLATVPQSHGKRRTRQRVDWNARRGQGNVQIADVTESLSTENSGWNYDRPLRSEQTPTAT</sequence>
<evidence type="ECO:0000256" key="10">
    <source>
        <dbReference type="SAM" id="MobiDB-lite"/>
    </source>
</evidence>
<dbReference type="KEGG" id="dpa:109533463"/>
<evidence type="ECO:0000256" key="9">
    <source>
        <dbReference type="RuleBase" id="RU000461"/>
    </source>
</evidence>
<dbReference type="PRINTS" id="PR00463">
    <property type="entry name" value="EP450I"/>
</dbReference>
<dbReference type="GO" id="GO:0016705">
    <property type="term" value="F:oxidoreductase activity, acting on paired donors, with incorporation or reduction of molecular oxygen"/>
    <property type="evidence" value="ECO:0007669"/>
    <property type="project" value="InterPro"/>
</dbReference>
<evidence type="ECO:0000256" key="3">
    <source>
        <dbReference type="ARBA" id="ARBA00022617"/>
    </source>
</evidence>
<dbReference type="InterPro" id="IPR017972">
    <property type="entry name" value="Cyt_P450_CS"/>
</dbReference>
<feature type="binding site" description="axial binding residue" evidence="8">
    <location>
        <position position="474"/>
    </location>
    <ligand>
        <name>heme</name>
        <dbReference type="ChEBI" id="CHEBI:30413"/>
    </ligand>
    <ligandPart>
        <name>Fe</name>
        <dbReference type="ChEBI" id="CHEBI:18248"/>
    </ligandPart>
</feature>
<reference evidence="12" key="1">
    <citation type="journal article" date="2013" name="Genome Biol.">
        <title>Draft genome of the mountain pine beetle, Dendroctonus ponderosae Hopkins, a major forest pest.</title>
        <authorList>
            <person name="Keeling C.I."/>
            <person name="Yuen M.M."/>
            <person name="Liao N.Y."/>
            <person name="Docking T.R."/>
            <person name="Chan S.K."/>
            <person name="Taylor G.A."/>
            <person name="Palmquist D.L."/>
            <person name="Jackman S.D."/>
            <person name="Nguyen A."/>
            <person name="Li M."/>
            <person name="Henderson H."/>
            <person name="Janes J.K."/>
            <person name="Zhao Y."/>
            <person name="Pandoh P."/>
            <person name="Moore R."/>
            <person name="Sperling F.A."/>
            <person name="Huber D.P."/>
            <person name="Birol I."/>
            <person name="Jones S.J."/>
            <person name="Bohlmann J."/>
        </authorList>
    </citation>
    <scope>NUCLEOTIDE SEQUENCE</scope>
</reference>
<reference evidence="11" key="2">
    <citation type="submission" date="2024-08" db="UniProtKB">
        <authorList>
            <consortium name="EnsemblMetazoa"/>
        </authorList>
    </citation>
    <scope>IDENTIFICATION</scope>
</reference>
<dbReference type="PRINTS" id="PR00385">
    <property type="entry name" value="P450"/>
</dbReference>
<dbReference type="AlphaFoldDB" id="A0AAR5NZI9"/>
<evidence type="ECO:0000256" key="6">
    <source>
        <dbReference type="ARBA" id="ARBA00023004"/>
    </source>
</evidence>
<name>A0AAR5NZI9_DENPD</name>
<feature type="region of interest" description="Disordered" evidence="10">
    <location>
        <begin position="527"/>
        <end position="546"/>
    </location>
</feature>
<dbReference type="InterPro" id="IPR050479">
    <property type="entry name" value="CYP11_CYP27_families"/>
</dbReference>
<evidence type="ECO:0000256" key="1">
    <source>
        <dbReference type="ARBA" id="ARBA00001971"/>
    </source>
</evidence>
<dbReference type="GO" id="GO:0004497">
    <property type="term" value="F:monooxygenase activity"/>
    <property type="evidence" value="ECO:0007669"/>
    <property type="project" value="UniProtKB-KW"/>
</dbReference>
<dbReference type="InterPro" id="IPR002401">
    <property type="entry name" value="Cyt_P450_E_grp-I"/>
</dbReference>
<dbReference type="InterPro" id="IPR036396">
    <property type="entry name" value="Cyt_P450_sf"/>
</dbReference>
<comment type="similarity">
    <text evidence="2 9">Belongs to the cytochrome P450 family.</text>
</comment>
<dbReference type="GO" id="GO:0020037">
    <property type="term" value="F:heme binding"/>
    <property type="evidence" value="ECO:0007669"/>
    <property type="project" value="InterPro"/>
</dbReference>
<protein>
    <recommendedName>
        <fullName evidence="13">Cytochrome P450</fullName>
    </recommendedName>
</protein>
<keyword evidence="4 8" id="KW-0479">Metal-binding</keyword>
<evidence type="ECO:0000313" key="11">
    <source>
        <dbReference type="EnsemblMetazoa" id="XP_019754349.1"/>
    </source>
</evidence>
<dbReference type="CTD" id="138133483"/>
<proteinExistence type="inferred from homology"/>
<evidence type="ECO:0000256" key="8">
    <source>
        <dbReference type="PIRSR" id="PIRSR602401-1"/>
    </source>
</evidence>
<dbReference type="EnsemblMetazoa" id="XM_019898790.1">
    <property type="protein sequence ID" value="XP_019754349.1"/>
    <property type="gene ID" value="LOC109533463"/>
</dbReference>
<evidence type="ECO:0000256" key="4">
    <source>
        <dbReference type="ARBA" id="ARBA00022723"/>
    </source>
</evidence>
<evidence type="ECO:0000256" key="2">
    <source>
        <dbReference type="ARBA" id="ARBA00010617"/>
    </source>
</evidence>
<evidence type="ECO:0000256" key="5">
    <source>
        <dbReference type="ARBA" id="ARBA00023002"/>
    </source>
</evidence>
<evidence type="ECO:0008006" key="13">
    <source>
        <dbReference type="Google" id="ProtNLM"/>
    </source>
</evidence>
<keyword evidence="7 9" id="KW-0503">Monooxygenase</keyword>
<keyword evidence="5 9" id="KW-0560">Oxidoreductase</keyword>
<dbReference type="CDD" id="cd11054">
    <property type="entry name" value="CYP24A1-like"/>
    <property type="match status" value="1"/>
</dbReference>
<keyword evidence="12" id="KW-1185">Reference proteome</keyword>
<keyword evidence="3 8" id="KW-0349">Heme</keyword>
<dbReference type="SUPFAM" id="SSF48264">
    <property type="entry name" value="Cytochrome P450"/>
    <property type="match status" value="1"/>
</dbReference>
<evidence type="ECO:0000256" key="7">
    <source>
        <dbReference type="ARBA" id="ARBA00023033"/>
    </source>
</evidence>
<dbReference type="PANTHER" id="PTHR24279">
    <property type="entry name" value="CYTOCHROME P450"/>
    <property type="match status" value="1"/>
</dbReference>
<dbReference type="Proteomes" id="UP000019118">
    <property type="component" value="Unassembled WGS sequence"/>
</dbReference>
<dbReference type="PROSITE" id="PS00086">
    <property type="entry name" value="CYTOCHROME_P450"/>
    <property type="match status" value="1"/>
</dbReference>
<organism evidence="11 12">
    <name type="scientific">Dendroctonus ponderosae</name>
    <name type="common">Mountain pine beetle</name>
    <dbReference type="NCBI Taxonomy" id="77166"/>
    <lineage>
        <taxon>Eukaryota</taxon>
        <taxon>Metazoa</taxon>
        <taxon>Ecdysozoa</taxon>
        <taxon>Arthropoda</taxon>
        <taxon>Hexapoda</taxon>
        <taxon>Insecta</taxon>
        <taxon>Pterygota</taxon>
        <taxon>Neoptera</taxon>
        <taxon>Endopterygota</taxon>
        <taxon>Coleoptera</taxon>
        <taxon>Polyphaga</taxon>
        <taxon>Cucujiformia</taxon>
        <taxon>Curculionidae</taxon>
        <taxon>Scolytinae</taxon>
        <taxon>Dendroctonus</taxon>
    </lineage>
</organism>
<keyword evidence="6 8" id="KW-0408">Iron</keyword>
<dbReference type="Pfam" id="PF00067">
    <property type="entry name" value="p450"/>
    <property type="match status" value="1"/>
</dbReference>
<evidence type="ECO:0000313" key="12">
    <source>
        <dbReference type="Proteomes" id="UP000019118"/>
    </source>
</evidence>
<dbReference type="Gene3D" id="1.10.630.10">
    <property type="entry name" value="Cytochrome P450"/>
    <property type="match status" value="1"/>
</dbReference>
<dbReference type="InterPro" id="IPR001128">
    <property type="entry name" value="Cyt_P450"/>
</dbReference>
<dbReference type="FunFam" id="1.10.630.10:FF:000006">
    <property type="entry name" value="Cytochrome P450 302a1, mitochondrial"/>
    <property type="match status" value="1"/>
</dbReference>
<dbReference type="PANTHER" id="PTHR24279:SF120">
    <property type="entry name" value="CYTOCHROME P450"/>
    <property type="match status" value="1"/>
</dbReference>
<dbReference type="RefSeq" id="XP_048517356.1">
    <property type="nucleotide sequence ID" value="XM_048661399.1"/>
</dbReference>